<keyword evidence="1" id="KW-1133">Transmembrane helix</keyword>
<proteinExistence type="predicted"/>
<gene>
    <name evidence="2" type="ORF">HAND1043_LOCUS23697</name>
</gene>
<reference evidence="2" key="1">
    <citation type="submission" date="2021-01" db="EMBL/GenBank/DDBJ databases">
        <authorList>
            <person name="Corre E."/>
            <person name="Pelletier E."/>
            <person name="Niang G."/>
            <person name="Scheremetjew M."/>
            <person name="Finn R."/>
            <person name="Kale V."/>
            <person name="Holt S."/>
            <person name="Cochrane G."/>
            <person name="Meng A."/>
            <person name="Brown T."/>
            <person name="Cohen L."/>
        </authorList>
    </citation>
    <scope>NUCLEOTIDE SEQUENCE</scope>
    <source>
        <strain evidence="2">CCMP441</strain>
    </source>
</reference>
<keyword evidence="1" id="KW-0472">Membrane</keyword>
<feature type="transmembrane region" description="Helical" evidence="1">
    <location>
        <begin position="36"/>
        <end position="56"/>
    </location>
</feature>
<name>A0A7S0UDC5_HEMAN</name>
<dbReference type="EMBL" id="HBFK01039095">
    <property type="protein sequence ID" value="CAD8757185.1"/>
    <property type="molecule type" value="Transcribed_RNA"/>
</dbReference>
<evidence type="ECO:0008006" key="3">
    <source>
        <dbReference type="Google" id="ProtNLM"/>
    </source>
</evidence>
<evidence type="ECO:0000313" key="2">
    <source>
        <dbReference type="EMBL" id="CAD8757185.1"/>
    </source>
</evidence>
<accession>A0A7S0UDC5</accession>
<feature type="transmembrane region" description="Helical" evidence="1">
    <location>
        <begin position="68"/>
        <end position="84"/>
    </location>
</feature>
<sequence>MVGEGLGRGYELFEFVGRMLPTAFFKQLGTPHKTPGWVALFLLSNIAFPIAGIKILTSRREEKPNKMLAIFVFLVGIVSTTFHWNQCCLGSGSPVVHTWCLVDTTFSCVSGLVYIIHSWGTIRKRICALFAIAVMFLFDTSRFYTITHSIWHIMSAFVAYRLVRDRETFEQQRRISEGKQRVRGMQMGLIIDESVSA</sequence>
<protein>
    <recommendedName>
        <fullName evidence="3">Post-GPI attachment to proteins factor 3</fullName>
    </recommendedName>
</protein>
<keyword evidence="1" id="KW-0812">Transmembrane</keyword>
<feature type="transmembrane region" description="Helical" evidence="1">
    <location>
        <begin position="96"/>
        <end position="115"/>
    </location>
</feature>
<evidence type="ECO:0000256" key="1">
    <source>
        <dbReference type="SAM" id="Phobius"/>
    </source>
</evidence>
<organism evidence="2">
    <name type="scientific">Hemiselmis andersenii</name>
    <name type="common">Cryptophyte alga</name>
    <dbReference type="NCBI Taxonomy" id="464988"/>
    <lineage>
        <taxon>Eukaryota</taxon>
        <taxon>Cryptophyceae</taxon>
        <taxon>Cryptomonadales</taxon>
        <taxon>Hemiselmidaceae</taxon>
        <taxon>Hemiselmis</taxon>
    </lineage>
</organism>
<dbReference type="AlphaFoldDB" id="A0A7S0UDC5"/>